<evidence type="ECO:0000256" key="5">
    <source>
        <dbReference type="ARBA" id="ARBA00023136"/>
    </source>
</evidence>
<gene>
    <name evidence="8" type="ORF">HMPREF9470_00713</name>
</gene>
<evidence type="ECO:0000256" key="1">
    <source>
        <dbReference type="ARBA" id="ARBA00004162"/>
    </source>
</evidence>
<dbReference type="OrthoDB" id="9815286at2"/>
<evidence type="ECO:0000313" key="8">
    <source>
        <dbReference type="EMBL" id="KMW08816.1"/>
    </source>
</evidence>
<comment type="caution">
    <text evidence="8">The sequence shown here is derived from an EMBL/GenBank/DDBJ whole genome shotgun (WGS) entry which is preliminary data.</text>
</comment>
<keyword evidence="5 6" id="KW-0472">Membrane</keyword>
<dbReference type="PANTHER" id="PTHR33885">
    <property type="entry name" value="PHAGE SHOCK PROTEIN C"/>
    <property type="match status" value="1"/>
</dbReference>
<dbReference type="PATRIC" id="fig|742734.4.peg.760"/>
<dbReference type="GeneID" id="93165434"/>
<keyword evidence="2" id="KW-1003">Cell membrane</keyword>
<dbReference type="PANTHER" id="PTHR33885:SF3">
    <property type="entry name" value="PHAGE SHOCK PROTEIN C"/>
    <property type="match status" value="1"/>
</dbReference>
<evidence type="ECO:0000256" key="2">
    <source>
        <dbReference type="ARBA" id="ARBA00022475"/>
    </source>
</evidence>
<keyword evidence="4 6" id="KW-1133">Transmembrane helix</keyword>
<dbReference type="InterPro" id="IPR007168">
    <property type="entry name" value="Phageshock_PspC_N"/>
</dbReference>
<sequence>MDRKLYRSNNNKMLCGVCGGLGEYLNIDPTIVRLIWAIFICSGPGIIAYFIAALIIPMNDSQI</sequence>
<proteinExistence type="predicted"/>
<evidence type="ECO:0000256" key="6">
    <source>
        <dbReference type="SAM" id="Phobius"/>
    </source>
</evidence>
<organism evidence="8 9">
    <name type="scientific">[Clostridium] citroniae WAL-19142</name>
    <dbReference type="NCBI Taxonomy" id="742734"/>
    <lineage>
        <taxon>Bacteria</taxon>
        <taxon>Bacillati</taxon>
        <taxon>Bacillota</taxon>
        <taxon>Clostridia</taxon>
        <taxon>Lachnospirales</taxon>
        <taxon>Lachnospiraceae</taxon>
        <taxon>Enterocloster</taxon>
    </lineage>
</organism>
<feature type="domain" description="Phage shock protein PspC N-terminal" evidence="7">
    <location>
        <begin position="3"/>
        <end position="58"/>
    </location>
</feature>
<dbReference type="InterPro" id="IPR052027">
    <property type="entry name" value="PspC"/>
</dbReference>
<comment type="subcellular location">
    <subcellularLocation>
        <location evidence="1">Cell membrane</location>
        <topology evidence="1">Single-pass membrane protein</topology>
    </subcellularLocation>
</comment>
<dbReference type="Pfam" id="PF04024">
    <property type="entry name" value="PspC"/>
    <property type="match status" value="1"/>
</dbReference>
<name>A0A0J9B956_9FIRM</name>
<evidence type="ECO:0000256" key="3">
    <source>
        <dbReference type="ARBA" id="ARBA00022692"/>
    </source>
</evidence>
<feature type="transmembrane region" description="Helical" evidence="6">
    <location>
        <begin position="34"/>
        <end position="56"/>
    </location>
</feature>
<dbReference type="GO" id="GO:0005886">
    <property type="term" value="C:plasma membrane"/>
    <property type="evidence" value="ECO:0007669"/>
    <property type="project" value="UniProtKB-SubCell"/>
</dbReference>
<dbReference type="RefSeq" id="WP_007862327.1">
    <property type="nucleotide sequence ID" value="NZ_KQ235875.1"/>
</dbReference>
<evidence type="ECO:0000313" key="9">
    <source>
        <dbReference type="Proteomes" id="UP000037392"/>
    </source>
</evidence>
<evidence type="ECO:0000259" key="7">
    <source>
        <dbReference type="Pfam" id="PF04024"/>
    </source>
</evidence>
<dbReference type="EMBL" id="ADLK01000078">
    <property type="protein sequence ID" value="KMW08816.1"/>
    <property type="molecule type" value="Genomic_DNA"/>
</dbReference>
<dbReference type="Proteomes" id="UP000037392">
    <property type="component" value="Unassembled WGS sequence"/>
</dbReference>
<protein>
    <recommendedName>
        <fullName evidence="7">Phage shock protein PspC N-terminal domain-containing protein</fullName>
    </recommendedName>
</protein>
<dbReference type="AlphaFoldDB" id="A0A0J9B956"/>
<reference evidence="8 9" key="1">
    <citation type="submission" date="2011-04" db="EMBL/GenBank/DDBJ databases">
        <title>The Genome Sequence of Clostridium citroniae WAL-19142.</title>
        <authorList>
            <consortium name="The Broad Institute Genome Sequencing Platform"/>
            <person name="Earl A."/>
            <person name="Ward D."/>
            <person name="Feldgarden M."/>
            <person name="Gevers D."/>
            <person name="Warren Y.A."/>
            <person name="Tyrrell K.L."/>
            <person name="Citron D.M."/>
            <person name="Goldstein E.J."/>
            <person name="Daigneault M."/>
            <person name="Allen-Vercoe E."/>
            <person name="Young S.K."/>
            <person name="Zeng Q."/>
            <person name="Gargeya S."/>
            <person name="Fitzgerald M."/>
            <person name="Haas B."/>
            <person name="Abouelleil A."/>
            <person name="Alvarado L."/>
            <person name="Arachchi H.M."/>
            <person name="Berlin A."/>
            <person name="Brown A."/>
            <person name="Chapman S.B."/>
            <person name="Chen Z."/>
            <person name="Dunbar C."/>
            <person name="Freedman E."/>
            <person name="Gearin G."/>
            <person name="Gellesch M."/>
            <person name="Goldberg J."/>
            <person name="Griggs A."/>
            <person name="Gujja S."/>
            <person name="Heilman E.R."/>
            <person name="Heiman D."/>
            <person name="Howarth C."/>
            <person name="Larson L."/>
            <person name="Lui A."/>
            <person name="MacDonald P.J."/>
            <person name="Mehta T."/>
            <person name="Montmayeur A."/>
            <person name="Murphy C."/>
            <person name="Neiman D."/>
            <person name="Pearson M."/>
            <person name="Priest M."/>
            <person name="Roberts A."/>
            <person name="Saif S."/>
            <person name="Shea T."/>
            <person name="Shenoy N."/>
            <person name="Sisk P."/>
            <person name="Stolte C."/>
            <person name="Sykes S."/>
            <person name="White J."/>
            <person name="Yandava C."/>
            <person name="Wortman J."/>
            <person name="Nusbaum C."/>
            <person name="Birren B."/>
        </authorList>
    </citation>
    <scope>NUCLEOTIDE SEQUENCE [LARGE SCALE GENOMIC DNA]</scope>
    <source>
        <strain evidence="8 9">WAL-19142</strain>
    </source>
</reference>
<keyword evidence="3 6" id="KW-0812">Transmembrane</keyword>
<accession>A0A0J9B956</accession>
<evidence type="ECO:0000256" key="4">
    <source>
        <dbReference type="ARBA" id="ARBA00022989"/>
    </source>
</evidence>